<feature type="signal peptide" evidence="2">
    <location>
        <begin position="1"/>
        <end position="28"/>
    </location>
</feature>
<evidence type="ECO:0000313" key="4">
    <source>
        <dbReference type="Proteomes" id="UP001596087"/>
    </source>
</evidence>
<dbReference type="EMBL" id="JBHSKD010000004">
    <property type="protein sequence ID" value="MFC5175832.1"/>
    <property type="molecule type" value="Genomic_DNA"/>
</dbReference>
<gene>
    <name evidence="3" type="ORF">ACFPGP_04050</name>
</gene>
<name>A0ABW0BFS4_9ACTN</name>
<protein>
    <recommendedName>
        <fullName evidence="5">Collagen-like protein</fullName>
    </recommendedName>
</protein>
<sequence length="211" mass="21358">MNRNLKTGSVVLVAAAAIAIGGTSSAIAARLITGDDIARNTITQRNMADDSVGKPQLKDGVLAGITGPEGPAGTDGTDGKDGKDGKDGVANLESDGPYPGATHLQDGDNSTEKFVAGQPDVLQTAWVACPTGKTALGGGFSRADEGPAAFKGLQIVTSQPTQIKDGAVVYEPIAGDVDGSFVPNAWLVEGFNTGTTDLIVRPHVICATVAN</sequence>
<keyword evidence="4" id="KW-1185">Reference proteome</keyword>
<evidence type="ECO:0000313" key="3">
    <source>
        <dbReference type="EMBL" id="MFC5175832.1"/>
    </source>
</evidence>
<feature type="region of interest" description="Disordered" evidence="1">
    <location>
        <begin position="62"/>
        <end position="109"/>
    </location>
</feature>
<comment type="caution">
    <text evidence="3">The sequence shown here is derived from an EMBL/GenBank/DDBJ whole genome shotgun (WGS) entry which is preliminary data.</text>
</comment>
<evidence type="ECO:0000256" key="2">
    <source>
        <dbReference type="SAM" id="SignalP"/>
    </source>
</evidence>
<evidence type="ECO:0000256" key="1">
    <source>
        <dbReference type="SAM" id="MobiDB-lite"/>
    </source>
</evidence>
<evidence type="ECO:0008006" key="5">
    <source>
        <dbReference type="Google" id="ProtNLM"/>
    </source>
</evidence>
<dbReference type="Proteomes" id="UP001596087">
    <property type="component" value="Unassembled WGS sequence"/>
</dbReference>
<feature type="compositionally biased region" description="Basic and acidic residues" evidence="1">
    <location>
        <begin position="77"/>
        <end position="87"/>
    </location>
</feature>
<reference evidence="4" key="1">
    <citation type="journal article" date="2019" name="Int. J. Syst. Evol. Microbiol.">
        <title>The Global Catalogue of Microorganisms (GCM) 10K type strain sequencing project: providing services to taxonomists for standard genome sequencing and annotation.</title>
        <authorList>
            <consortium name="The Broad Institute Genomics Platform"/>
            <consortium name="The Broad Institute Genome Sequencing Center for Infectious Disease"/>
            <person name="Wu L."/>
            <person name="Ma J."/>
        </authorList>
    </citation>
    <scope>NUCLEOTIDE SEQUENCE [LARGE SCALE GENOMIC DNA]</scope>
    <source>
        <strain evidence="4">DFY41</strain>
    </source>
</reference>
<feature type="chain" id="PRO_5045259768" description="Collagen-like protein" evidence="2">
    <location>
        <begin position="29"/>
        <end position="211"/>
    </location>
</feature>
<organism evidence="3 4">
    <name type="scientific">Nocardioides taihuensis</name>
    <dbReference type="NCBI Taxonomy" id="1835606"/>
    <lineage>
        <taxon>Bacteria</taxon>
        <taxon>Bacillati</taxon>
        <taxon>Actinomycetota</taxon>
        <taxon>Actinomycetes</taxon>
        <taxon>Propionibacteriales</taxon>
        <taxon>Nocardioidaceae</taxon>
        <taxon>Nocardioides</taxon>
    </lineage>
</organism>
<proteinExistence type="predicted"/>
<accession>A0ABW0BFS4</accession>
<keyword evidence="2" id="KW-0732">Signal</keyword>
<dbReference type="RefSeq" id="WP_378587227.1">
    <property type="nucleotide sequence ID" value="NZ_JBHSKD010000004.1"/>
</dbReference>